<organism evidence="2 3">
    <name type="scientific">Actinocrispum wychmicini</name>
    <dbReference type="NCBI Taxonomy" id="1213861"/>
    <lineage>
        <taxon>Bacteria</taxon>
        <taxon>Bacillati</taxon>
        <taxon>Actinomycetota</taxon>
        <taxon>Actinomycetes</taxon>
        <taxon>Pseudonocardiales</taxon>
        <taxon>Pseudonocardiaceae</taxon>
        <taxon>Actinocrispum</taxon>
    </lineage>
</organism>
<gene>
    <name evidence="2" type="ORF">EV192_102157</name>
</gene>
<evidence type="ECO:0000313" key="2">
    <source>
        <dbReference type="EMBL" id="TCO62020.1"/>
    </source>
</evidence>
<proteinExistence type="predicted"/>
<dbReference type="AlphaFoldDB" id="A0A4V6NP05"/>
<protein>
    <submittedName>
        <fullName evidence="2">Uncharacterized protein (TIGR03083 family)</fullName>
    </submittedName>
</protein>
<dbReference type="GO" id="GO:0046872">
    <property type="term" value="F:metal ion binding"/>
    <property type="evidence" value="ECO:0007669"/>
    <property type="project" value="InterPro"/>
</dbReference>
<feature type="domain" description="Mycothiol-dependent maleylpyruvate isomerase metal-binding" evidence="1">
    <location>
        <begin position="12"/>
        <end position="137"/>
    </location>
</feature>
<dbReference type="RefSeq" id="WP_132113486.1">
    <property type="nucleotide sequence ID" value="NZ_SLWS01000002.1"/>
</dbReference>
<dbReference type="SUPFAM" id="SSF109854">
    <property type="entry name" value="DinB/YfiT-like putative metalloenzymes"/>
    <property type="match status" value="1"/>
</dbReference>
<dbReference type="OrthoDB" id="4082424at2"/>
<dbReference type="EMBL" id="SLWS01000002">
    <property type="protein sequence ID" value="TCO62020.1"/>
    <property type="molecule type" value="Genomic_DNA"/>
</dbReference>
<keyword evidence="3" id="KW-1185">Reference proteome</keyword>
<sequence length="256" mass="28377">MTNDTGQQPLEAAEFLTALDSSLPNALTACPGRTVHTLAAHVTGTYYEITRHVDNYMAGTPLQRTRTFDEREPEFRVLSAPDLMRAFEEGERRMRASLAELFDKEPDPVLLWTKRQAHATSFIKHQRDECAVHRWDLVGGDEISEKLLSQEELFMHVVNFIGPLPMTARGIATGAGFGAPLQARIRATGQPDLLVTVNRGQPSIAAVEPAGEALIEGDPAARLLFMWGRRATPFGRLLCHGTAEELSRVQWLLSGY</sequence>
<accession>A0A4V6NP05</accession>
<dbReference type="Proteomes" id="UP000295680">
    <property type="component" value="Unassembled WGS sequence"/>
</dbReference>
<dbReference type="Pfam" id="PF11716">
    <property type="entry name" value="MDMPI_N"/>
    <property type="match status" value="1"/>
</dbReference>
<dbReference type="InterPro" id="IPR034660">
    <property type="entry name" value="DinB/YfiT-like"/>
</dbReference>
<dbReference type="Gene3D" id="1.20.120.450">
    <property type="entry name" value="dinb family like domain"/>
    <property type="match status" value="1"/>
</dbReference>
<dbReference type="InterPro" id="IPR024344">
    <property type="entry name" value="MDMPI_metal-binding"/>
</dbReference>
<reference evidence="2 3" key="1">
    <citation type="submission" date="2019-03" db="EMBL/GenBank/DDBJ databases">
        <title>Genomic Encyclopedia of Type Strains, Phase IV (KMG-IV): sequencing the most valuable type-strain genomes for metagenomic binning, comparative biology and taxonomic classification.</title>
        <authorList>
            <person name="Goeker M."/>
        </authorList>
    </citation>
    <scope>NUCLEOTIDE SEQUENCE [LARGE SCALE GENOMIC DNA]</scope>
    <source>
        <strain evidence="2 3">DSM 45934</strain>
    </source>
</reference>
<evidence type="ECO:0000313" key="3">
    <source>
        <dbReference type="Proteomes" id="UP000295680"/>
    </source>
</evidence>
<comment type="caution">
    <text evidence="2">The sequence shown here is derived from an EMBL/GenBank/DDBJ whole genome shotgun (WGS) entry which is preliminary data.</text>
</comment>
<evidence type="ECO:0000259" key="1">
    <source>
        <dbReference type="Pfam" id="PF11716"/>
    </source>
</evidence>
<name>A0A4V6NP05_9PSEU</name>